<feature type="region of interest" description="Disordered" evidence="2">
    <location>
        <begin position="838"/>
        <end position="1029"/>
    </location>
</feature>
<feature type="region of interest" description="Disordered" evidence="2">
    <location>
        <begin position="1869"/>
        <end position="1939"/>
    </location>
</feature>
<name>U6KL84_9EIME</name>
<reference evidence="3" key="1">
    <citation type="submission" date="2013-10" db="EMBL/GenBank/DDBJ databases">
        <title>Genomic analysis of the causative agents of coccidiosis in chickens.</title>
        <authorList>
            <person name="Reid A.J."/>
            <person name="Blake D."/>
            <person name="Billington K."/>
            <person name="Browne H."/>
            <person name="Dunn M."/>
            <person name="Hung S."/>
            <person name="Kawahara F."/>
            <person name="Miranda-Saavedra D."/>
            <person name="Mourier T."/>
            <person name="Nagra H."/>
            <person name="Otto T.D."/>
            <person name="Rawlings N."/>
            <person name="Sanchez A."/>
            <person name="Sanders M."/>
            <person name="Subramaniam C."/>
            <person name="Tay Y."/>
            <person name="Dear P."/>
            <person name="Doerig C."/>
            <person name="Gruber A."/>
            <person name="Parkinson J."/>
            <person name="Shirley M."/>
            <person name="Wan K.L."/>
            <person name="Berriman M."/>
            <person name="Tomley F."/>
            <person name="Pain A."/>
        </authorList>
    </citation>
    <scope>NUCLEOTIDE SEQUENCE [LARGE SCALE GENOMIC DNA]</scope>
    <source>
        <strain evidence="3">Houghton</strain>
    </source>
</reference>
<feature type="coiled-coil region" evidence="1">
    <location>
        <begin position="418"/>
        <end position="593"/>
    </location>
</feature>
<feature type="region of interest" description="Disordered" evidence="2">
    <location>
        <begin position="1593"/>
        <end position="1616"/>
    </location>
</feature>
<feature type="compositionally biased region" description="Basic and acidic residues" evidence="2">
    <location>
        <begin position="1159"/>
        <end position="1175"/>
    </location>
</feature>
<feature type="compositionally biased region" description="Basic and acidic residues" evidence="2">
    <location>
        <begin position="2050"/>
        <end position="2066"/>
    </location>
</feature>
<feature type="coiled-coil region" evidence="1">
    <location>
        <begin position="1487"/>
        <end position="1568"/>
    </location>
</feature>
<feature type="compositionally biased region" description="Basic and acidic residues" evidence="2">
    <location>
        <begin position="882"/>
        <end position="899"/>
    </location>
</feature>
<feature type="compositionally biased region" description="Basic and acidic residues" evidence="2">
    <location>
        <begin position="1009"/>
        <end position="1022"/>
    </location>
</feature>
<feature type="compositionally biased region" description="Low complexity" evidence="2">
    <location>
        <begin position="931"/>
        <end position="942"/>
    </location>
</feature>
<feature type="compositionally biased region" description="Polar residues" evidence="2">
    <location>
        <begin position="1593"/>
        <end position="1609"/>
    </location>
</feature>
<feature type="compositionally biased region" description="Basic residues" evidence="2">
    <location>
        <begin position="2039"/>
        <end position="2049"/>
    </location>
</feature>
<evidence type="ECO:0000256" key="2">
    <source>
        <dbReference type="SAM" id="MobiDB-lite"/>
    </source>
</evidence>
<dbReference type="VEuPathDB" id="ToxoDB:EMH_0040910"/>
<dbReference type="OrthoDB" id="346296at2759"/>
<keyword evidence="4" id="KW-1185">Reference proteome</keyword>
<organism evidence="3 4">
    <name type="scientific">Eimeria mitis</name>
    <dbReference type="NCBI Taxonomy" id="44415"/>
    <lineage>
        <taxon>Eukaryota</taxon>
        <taxon>Sar</taxon>
        <taxon>Alveolata</taxon>
        <taxon>Apicomplexa</taxon>
        <taxon>Conoidasida</taxon>
        <taxon>Coccidia</taxon>
        <taxon>Eucoccidiorida</taxon>
        <taxon>Eimeriorina</taxon>
        <taxon>Eimeriidae</taxon>
        <taxon>Eimeria</taxon>
    </lineage>
</organism>
<dbReference type="RefSeq" id="XP_037878507.1">
    <property type="nucleotide sequence ID" value="XM_038022653.1"/>
</dbReference>
<feature type="compositionally biased region" description="Polar residues" evidence="2">
    <location>
        <begin position="1359"/>
        <end position="1369"/>
    </location>
</feature>
<feature type="region of interest" description="Disordered" evidence="2">
    <location>
        <begin position="1093"/>
        <end position="1452"/>
    </location>
</feature>
<evidence type="ECO:0000313" key="3">
    <source>
        <dbReference type="EMBL" id="CDJ36218.1"/>
    </source>
</evidence>
<keyword evidence="1" id="KW-0175">Coiled coil</keyword>
<reference evidence="3" key="2">
    <citation type="submission" date="2013-10" db="EMBL/GenBank/DDBJ databases">
        <authorList>
            <person name="Aslett M."/>
        </authorList>
    </citation>
    <scope>NUCLEOTIDE SEQUENCE [LARGE SCALE GENOMIC DNA]</scope>
    <source>
        <strain evidence="3">Houghton</strain>
    </source>
</reference>
<feature type="compositionally biased region" description="Basic and acidic residues" evidence="2">
    <location>
        <begin position="1293"/>
        <end position="1302"/>
    </location>
</feature>
<dbReference type="Proteomes" id="UP000030744">
    <property type="component" value="Unassembled WGS sequence"/>
</dbReference>
<feature type="compositionally biased region" description="Polar residues" evidence="2">
    <location>
        <begin position="981"/>
        <end position="1006"/>
    </location>
</feature>
<dbReference type="EMBL" id="HG735641">
    <property type="protein sequence ID" value="CDJ36218.1"/>
    <property type="molecule type" value="Genomic_DNA"/>
</dbReference>
<feature type="region of interest" description="Disordered" evidence="2">
    <location>
        <begin position="300"/>
        <end position="340"/>
    </location>
</feature>
<protein>
    <recommendedName>
        <fullName evidence="5">Proteophosphoglycan 5, related</fullName>
    </recommendedName>
</protein>
<feature type="region of interest" description="Disordered" evidence="2">
    <location>
        <begin position="1975"/>
        <end position="2006"/>
    </location>
</feature>
<gene>
    <name evidence="3" type="ORF">EMH_0040910</name>
</gene>
<accession>U6KL84</accession>
<feature type="compositionally biased region" description="Basic and acidic residues" evidence="2">
    <location>
        <begin position="765"/>
        <end position="778"/>
    </location>
</feature>
<proteinExistence type="predicted"/>
<feature type="compositionally biased region" description="Basic and acidic residues" evidence="2">
    <location>
        <begin position="300"/>
        <end position="313"/>
    </location>
</feature>
<feature type="region of interest" description="Disordered" evidence="2">
    <location>
        <begin position="1043"/>
        <end position="1068"/>
    </location>
</feature>
<dbReference type="GeneID" id="60404023"/>
<feature type="region of interest" description="Disordered" evidence="2">
    <location>
        <begin position="2033"/>
        <end position="2087"/>
    </location>
</feature>
<feature type="compositionally biased region" description="Polar residues" evidence="2">
    <location>
        <begin position="1870"/>
        <end position="1894"/>
    </location>
</feature>
<feature type="compositionally biased region" description="Basic and acidic residues" evidence="2">
    <location>
        <begin position="1238"/>
        <end position="1247"/>
    </location>
</feature>
<feature type="compositionally biased region" description="Low complexity" evidence="2">
    <location>
        <begin position="1132"/>
        <end position="1142"/>
    </location>
</feature>
<feature type="compositionally biased region" description="Polar residues" evidence="2">
    <location>
        <begin position="1307"/>
        <end position="1323"/>
    </location>
</feature>
<feature type="compositionally biased region" description="Basic and acidic residues" evidence="2">
    <location>
        <begin position="1372"/>
        <end position="1387"/>
    </location>
</feature>
<sequence>MDEIHAVLELFVSCRGSGWPLVRLEAEQQLLTQHLLMAAPMDKEEIEDLIKQCFEADNNGEINFLSFWSGMENLLELLGIREPSAHVDDKVYGLQVFRDGLLAEAMSKHQGPTSSVLLSRDEVLRIIDQTNKSVASRHSKGRAESTRCDGGSYQGGDASSSSLFWDEVYRETALLDSTSVLSVTELSMMVFGFLKSYLRQESTAVKMSEGVPNDVAQQVHEQAVPSDTSGVISAVSGTSCVPEAAPVADTAIGAAHPVVSTQELRSQVPGSPDETGENLDDICGSTMMHKGWQKGWELEHPREHRQDRAESRNDFPSVASPSSDGHVRGSERQTYREASDSPVADVSHILTRLDSEDPFLQLRHLLIFSGDVVERGVLSKKDMQQLRHLNAAAVDCVDRMSAERDKRNEEANEAVLSLRRMRTEKQQLIERLATVEHQHSQLQLQQEQQLCERDRVDQLQESLASERVERERLQALLRDKEEDLTGVIREKDALLGKISSQKDDLNRLLEAVHKEKAALSEDLRKRTEILIREKEALEEKLRSAEDKARAAEAARQQLQGDAHLSTSTLRQRILELEEDKQRQETEAEENDALILQLQGRLEEKVQQVTILEVKNKQQARLLQQVRGVRNSLMQVLQDSKENEPDKGGSTGVSAAITRDAEIMKLKAGMKAALAHIKELETFIDEMRKEQRRGAHPRYEISAASGDSFARSLERQQTSDACNRPLRALRTLGDELEMSEAASNQEVSCTGIDEGNSKASENAPSEGHDASTHCEESRIACKGSGGTTGIATSEAGSGEPVSKQPSIREQIVTVEKQKLASSKVVGADVCGLRRHRQAHAGTSGNVGSFASLRSEPSTIDAASKEPTSSASLPEAEEIFDPLDMLKSEDSMETEAKERSAVKGRLSVTSHAAQRIHPSGRTRQPSPKNGMLAVHASSASAVSSDPSELPPGGGSPKMSCGHSASSSGLELPLEGRRCRSRATDSNASSDQRNCTIESSVVLPSQELGSASRDRGRSTSREKNFLSDSLASTSSDGKFLMLTALGEAKKSPTASTSRRVDDRSPSSKVELAARALDSSTLSSMFSMLGSCAALPGNATRRAAAPTDADDTTRNTRGGGGEDSSKTKHKQPGRLSAAATAAISAKDASEFRSLRRVSQGSAHRIDPPEDSPGHIDTRRMLGSTQVGELTAHRREPTSDECPLTGRDQWTSTQRPSPSPKAGHARARRTVSLGRTETPGEVQGRDVVDQQKRLPSLTTPVSSEGDIEHPGVKENYLQDSEAPQKASMTVGSASEGRSGADMEKDLALESGSPASSLRKTSGVLNNALGTVETCRSRGNANTHRSPRSRSSSSEPPSRKVTSAHGPSTSRQTHAPKSPHETRHTEASGERQVPHASSRAYEGTECETEAETMRRQVPVVADQTPQQDRSGACKVVGLRTGSTSEDRRSDDQLRSTQRLQNELKKGCAKIQDEQTASAAALLAAAAGVVDASLQQQQQMIQRQQEHHEDLQRAQQRRIDMLQEQLEHLQKTKEEQRESGEQEQKKLIHTLQAKLEELQKRQDQREQDFQEAQRKLQEDLEMQVKKKLEELRCSPLKTNNKEAASSCSTGQSSLRVSYSHRQDTDIRTSHTLKTGYQHAASGESDSFERIAGEQALHSPAQYDNGQKPVSDVHPFTAMPEDFGTLNTKHVNQLLSSGKTDSDTLNCTAWHRGGAEPQGCTGRIDLHNAGAGARGQPAAAAAGGYVGGPHDQCSDSDASSCASSSLMGSQCGLPAHGCSFEDVPTTTSSSFISQSTTPAVCSSMPSQRGNYLAGEAPVERQIYASGGDRPLAQSTDVHRRESVLRRHNLLRPQASECSPCASQHVPVNACQADPPFTSAASASRPLSDSSTNINTGATTSSVGCKGGSQEKLLRGDLCYRSGNSHQPSGQDSRHRESGTGLVRPQPSVYHPVSRAERVITMQQAHIDSARFLGSSNISEKVPCLSGLPRGQQGAFSSRESQLPAPLASARESISADQLEGNEATPMLYRCASTSAALTDAELSRYPTNHRQKTHRGSSRKDKMDDKRQLDESRNAEMSAAGESSSSTAPSSGWAGFNGGFMSQVQKWIG</sequence>
<feature type="region of interest" description="Disordered" evidence="2">
    <location>
        <begin position="135"/>
        <end position="154"/>
    </location>
</feature>
<evidence type="ECO:0000313" key="4">
    <source>
        <dbReference type="Proteomes" id="UP000030744"/>
    </source>
</evidence>
<evidence type="ECO:0008006" key="5">
    <source>
        <dbReference type="Google" id="ProtNLM"/>
    </source>
</evidence>
<feature type="compositionally biased region" description="Low complexity" evidence="2">
    <location>
        <begin position="2070"/>
        <end position="2086"/>
    </location>
</feature>
<feature type="region of interest" description="Disordered" evidence="2">
    <location>
        <begin position="738"/>
        <end position="806"/>
    </location>
</feature>
<feature type="compositionally biased region" description="Basic and acidic residues" evidence="2">
    <location>
        <begin position="325"/>
        <end position="339"/>
    </location>
</feature>
<feature type="compositionally biased region" description="Polar residues" evidence="2">
    <location>
        <begin position="1913"/>
        <end position="1922"/>
    </location>
</feature>
<evidence type="ECO:0000256" key="1">
    <source>
        <dbReference type="SAM" id="Coils"/>
    </source>
</evidence>
<feature type="compositionally biased region" description="Basic and acidic residues" evidence="2">
    <location>
        <begin position="1438"/>
        <end position="1447"/>
    </location>
</feature>